<dbReference type="GeneID" id="56452662"/>
<evidence type="ECO:0000256" key="10">
    <source>
        <dbReference type="ARBA" id="ARBA00022842"/>
    </source>
</evidence>
<comment type="cofactor">
    <cofactor evidence="1">
        <name>Mn(2+)</name>
        <dbReference type="ChEBI" id="CHEBI:29035"/>
    </cofactor>
</comment>
<dbReference type="GO" id="GO:0000287">
    <property type="term" value="F:magnesium ion binding"/>
    <property type="evidence" value="ECO:0007669"/>
    <property type="project" value="InterPro"/>
</dbReference>
<dbReference type="InterPro" id="IPR046997">
    <property type="entry name" value="Isocitrate_DH_TT1725_C_sf"/>
</dbReference>
<evidence type="ECO:0000313" key="21">
    <source>
        <dbReference type="EMBL" id="PNQ98450.1"/>
    </source>
</evidence>
<dbReference type="PANTHER" id="PTHR11835">
    <property type="entry name" value="DECARBOXYLATING DEHYDROGENASES-ISOCITRATE, ISOPROPYLMALATE, TARTRATE"/>
    <property type="match status" value="1"/>
</dbReference>
<keyword evidence="13" id="KW-0464">Manganese</keyword>
<protein>
    <recommendedName>
        <fullName evidence="6">Isocitrate dehydrogenase [NADP]</fullName>
        <ecNumber evidence="5">1.1.1.42</ecNumber>
    </recommendedName>
    <alternativeName>
        <fullName evidence="15">IDP</fullName>
    </alternativeName>
    <alternativeName>
        <fullName evidence="16">NADP(+)-specific ICDH</fullName>
    </alternativeName>
    <alternativeName>
        <fullName evidence="17">Oxalosuccinate decarboxylase</fullName>
    </alternativeName>
</protein>
<dbReference type="EMBL" id="POWG01000012">
    <property type="protein sequence ID" value="PNQ98450.1"/>
    <property type="molecule type" value="Genomic_DNA"/>
</dbReference>
<dbReference type="PROSITE" id="PS00470">
    <property type="entry name" value="IDH_IMDH"/>
    <property type="match status" value="1"/>
</dbReference>
<name>A0A060DAS3_9PROT</name>
<dbReference type="PANTHER" id="PTHR11835:SF43">
    <property type="entry name" value="ISOPROPYLMALATE DEHYDROGENASE-LIKE DOMAIN-CONTAINING PROTEIN"/>
    <property type="match status" value="1"/>
</dbReference>
<dbReference type="NCBIfam" id="NF006673">
    <property type="entry name" value="PRK09222.1"/>
    <property type="match status" value="1"/>
</dbReference>
<evidence type="ECO:0000256" key="12">
    <source>
        <dbReference type="ARBA" id="ARBA00023002"/>
    </source>
</evidence>
<dbReference type="EMBL" id="CP032321">
    <property type="protein sequence ID" value="QCN94698.1"/>
    <property type="molecule type" value="Genomic_DNA"/>
</dbReference>
<dbReference type="InterPro" id="IPR019818">
    <property type="entry name" value="IsoCit/isopropylmalate_DH_CS"/>
</dbReference>
<keyword evidence="11" id="KW-0521">NADP</keyword>
<dbReference type="GO" id="GO:0006102">
    <property type="term" value="P:isocitrate metabolic process"/>
    <property type="evidence" value="ECO:0007669"/>
    <property type="project" value="TreeGrafter"/>
</dbReference>
<evidence type="ECO:0000313" key="25">
    <source>
        <dbReference type="Proteomes" id="UP000298595"/>
    </source>
</evidence>
<dbReference type="GO" id="GO:0004450">
    <property type="term" value="F:isocitrate dehydrogenase (NADP+) activity"/>
    <property type="evidence" value="ECO:0007669"/>
    <property type="project" value="UniProtKB-EC"/>
</dbReference>
<feature type="domain" description="Isopropylmalate dehydrogenase-like" evidence="19">
    <location>
        <begin position="6"/>
        <end position="337"/>
    </location>
</feature>
<reference evidence="22 25" key="3">
    <citation type="submission" date="2018-09" db="EMBL/GenBank/DDBJ databases">
        <title>Whole genome based analysis of evolution and adaptive divergence in Indian and Brazilian strains of Azospirillum brasilense.</title>
        <authorList>
            <person name="Singh C."/>
            <person name="Tripathi A.K."/>
        </authorList>
    </citation>
    <scope>NUCLEOTIDE SEQUENCE [LARGE SCALE GENOMIC DNA]</scope>
    <source>
        <strain evidence="22 25">MTCC4035</strain>
    </source>
</reference>
<dbReference type="Gene3D" id="3.30.70.1570">
    <property type="match status" value="1"/>
</dbReference>
<proteinExistence type="inferred from homology"/>
<dbReference type="SMART" id="SM01329">
    <property type="entry name" value="Iso_dh"/>
    <property type="match status" value="1"/>
</dbReference>
<dbReference type="FunFam" id="3.40.718.10:FF:000020">
    <property type="entry name" value="Isocitrate dehydrogenase"/>
    <property type="match status" value="1"/>
</dbReference>
<sequence>MRETTPITVARGDGIGPEITDAVLHVMEAAGARLKVEEVPAGEQVYRRGHLGGLDAAGWGSIRRTRVFLKGPITTPQGYGNKSLNVTARTTLGLFANVRPCVSHHPYVRTRHPRMDVVIIRENEEDLYAGIEHRQTDDVIQSVKLISRPGSERIVRYAFDYARANHRRKVTAFVKDNVMKMTDGLFLKIFNEIAAEYPEIKADHLIVDIGAARLADQPERFDVIVTLNLYGDIVSDIAAQITGSVGLAGSANIGDACAMFEAIHGSAPMIAGQGIANPSGLLMAAVMMLVHIGQGDVAARIHNAWLKTIEDGVHTVDIFNRGVSRQRVGTHAFADAVVERLGQMPVTLPTVGYAVTARPAYESGVRLSPRRKAVKELVGVDVFLHWPGGNPDELAGLVLPVATPALRLSSISNRSQKVWPEGNIGVFCTDHWRCRFLAPEGVAVGHPDIVELLSGLARAGLDFTQTENLCNFDGKSGFSAT</sequence>
<dbReference type="Pfam" id="PF00180">
    <property type="entry name" value="Iso_dh"/>
    <property type="match status" value="1"/>
</dbReference>
<evidence type="ECO:0000256" key="5">
    <source>
        <dbReference type="ARBA" id="ARBA00013013"/>
    </source>
</evidence>
<evidence type="ECO:0000313" key="20">
    <source>
        <dbReference type="EMBL" id="AIB11206.1"/>
    </source>
</evidence>
<evidence type="ECO:0000313" key="23">
    <source>
        <dbReference type="Proteomes" id="UP000027186"/>
    </source>
</evidence>
<dbReference type="Gene3D" id="3.40.718.10">
    <property type="entry name" value="Isopropylmalate Dehydrogenase"/>
    <property type="match status" value="1"/>
</dbReference>
<accession>A0A060DAS3</accession>
<dbReference type="InterPro" id="IPR040978">
    <property type="entry name" value="Isocitrate_DH_TT1725_C"/>
</dbReference>
<evidence type="ECO:0000256" key="6">
    <source>
        <dbReference type="ARBA" id="ARBA00019562"/>
    </source>
</evidence>
<comment type="subunit">
    <text evidence="4">Homodimer.</text>
</comment>
<dbReference type="InterPro" id="IPR024084">
    <property type="entry name" value="IsoPropMal-DH-like_dom"/>
</dbReference>
<evidence type="ECO:0000256" key="8">
    <source>
        <dbReference type="ARBA" id="ARBA00022532"/>
    </source>
</evidence>
<dbReference type="GO" id="GO:0004449">
    <property type="term" value="F:isocitrate dehydrogenase (NAD+) activity"/>
    <property type="evidence" value="ECO:0007669"/>
    <property type="project" value="TreeGrafter"/>
</dbReference>
<evidence type="ECO:0000313" key="24">
    <source>
        <dbReference type="Proteomes" id="UP000236268"/>
    </source>
</evidence>
<dbReference type="Proteomes" id="UP000027186">
    <property type="component" value="Chromosome"/>
</dbReference>
<comment type="catalytic activity">
    <reaction evidence="14">
        <text>D-threo-isocitrate + NADP(+) = 2-oxoglutarate + CO2 + NADPH</text>
        <dbReference type="Rhea" id="RHEA:19629"/>
        <dbReference type="ChEBI" id="CHEBI:15562"/>
        <dbReference type="ChEBI" id="CHEBI:16526"/>
        <dbReference type="ChEBI" id="CHEBI:16810"/>
        <dbReference type="ChEBI" id="CHEBI:57783"/>
        <dbReference type="ChEBI" id="CHEBI:58349"/>
        <dbReference type="EC" id="1.1.1.42"/>
    </reaction>
</comment>
<dbReference type="GO" id="GO:0051287">
    <property type="term" value="F:NAD binding"/>
    <property type="evidence" value="ECO:0007669"/>
    <property type="project" value="InterPro"/>
</dbReference>
<dbReference type="Proteomes" id="UP000298595">
    <property type="component" value="Chromosome"/>
</dbReference>
<evidence type="ECO:0000256" key="3">
    <source>
        <dbReference type="ARBA" id="ARBA00007769"/>
    </source>
</evidence>
<evidence type="ECO:0000259" key="19">
    <source>
        <dbReference type="SMART" id="SM01329"/>
    </source>
</evidence>
<keyword evidence="7" id="KW-0329">Glyoxylate bypass</keyword>
<evidence type="ECO:0000256" key="17">
    <source>
        <dbReference type="ARBA" id="ARBA00031098"/>
    </source>
</evidence>
<evidence type="ECO:0000256" key="18">
    <source>
        <dbReference type="ARBA" id="ARBA00046127"/>
    </source>
</evidence>
<evidence type="ECO:0000256" key="13">
    <source>
        <dbReference type="ARBA" id="ARBA00023211"/>
    </source>
</evidence>
<keyword evidence="9" id="KW-0479">Metal-binding</keyword>
<dbReference type="GO" id="GO:0006099">
    <property type="term" value="P:tricarboxylic acid cycle"/>
    <property type="evidence" value="ECO:0007669"/>
    <property type="project" value="UniProtKB-KW"/>
</dbReference>
<dbReference type="GO" id="GO:0006097">
    <property type="term" value="P:glyoxylate cycle"/>
    <property type="evidence" value="ECO:0007669"/>
    <property type="project" value="UniProtKB-KW"/>
</dbReference>
<evidence type="ECO:0000256" key="1">
    <source>
        <dbReference type="ARBA" id="ARBA00001936"/>
    </source>
</evidence>
<dbReference type="SUPFAM" id="SSF53659">
    <property type="entry name" value="Isocitrate/Isopropylmalate dehydrogenase-like"/>
    <property type="match status" value="1"/>
</dbReference>
<keyword evidence="10" id="KW-0460">Magnesium</keyword>
<organism evidence="20 23">
    <name type="scientific">Azospirillum argentinense</name>
    <dbReference type="NCBI Taxonomy" id="2970906"/>
    <lineage>
        <taxon>Bacteria</taxon>
        <taxon>Pseudomonadati</taxon>
        <taxon>Pseudomonadota</taxon>
        <taxon>Alphaproteobacteria</taxon>
        <taxon>Rhodospirillales</taxon>
        <taxon>Azospirillaceae</taxon>
        <taxon>Azospirillum</taxon>
    </lineage>
</organism>
<evidence type="ECO:0000256" key="4">
    <source>
        <dbReference type="ARBA" id="ARBA00011738"/>
    </source>
</evidence>
<reference evidence="20 23" key="1">
    <citation type="journal article" date="2014" name="Genome Announc.">
        <title>Complete Genome Sequence of the Model Rhizosphere Strain Azospirillum brasilense Az39, Successfully Applied in Agriculture.</title>
        <authorList>
            <person name="Rivera D."/>
            <person name="Revale S."/>
            <person name="Molina R."/>
            <person name="Gualpa J."/>
            <person name="Puente M."/>
            <person name="Maroniche G."/>
            <person name="Paris G."/>
            <person name="Baker D."/>
            <person name="Clavijo B."/>
            <person name="McLay K."/>
            <person name="Spaepen S."/>
            <person name="Perticari A."/>
            <person name="Vazquez M."/>
            <person name="Wisniewski-Dye F."/>
            <person name="Watkins C."/>
            <person name="Martinez-Abarca F."/>
            <person name="Vanderleyden J."/>
            <person name="Cassan F."/>
        </authorList>
    </citation>
    <scope>NUCLEOTIDE SEQUENCE [LARGE SCALE GENOMIC DNA]</scope>
    <source>
        <strain evidence="20 23">Az39</strain>
    </source>
</reference>
<keyword evidence="8" id="KW-0816">Tricarboxylic acid cycle</keyword>
<evidence type="ECO:0000256" key="11">
    <source>
        <dbReference type="ARBA" id="ARBA00022857"/>
    </source>
</evidence>
<comment type="cofactor">
    <cofactor evidence="2">
        <name>Mg(2+)</name>
        <dbReference type="ChEBI" id="CHEBI:18420"/>
    </cofactor>
</comment>
<dbReference type="EC" id="1.1.1.42" evidence="5"/>
<comment type="similarity">
    <text evidence="3">Belongs to the isocitrate and isopropylmalate dehydrogenases family.</text>
</comment>
<dbReference type="Pfam" id="PF18324">
    <property type="entry name" value="Isocitrate_DH_C_bact"/>
    <property type="match status" value="1"/>
</dbReference>
<dbReference type="EMBL" id="CP007793">
    <property type="protein sequence ID" value="AIB11206.1"/>
    <property type="molecule type" value="Genomic_DNA"/>
</dbReference>
<evidence type="ECO:0000256" key="9">
    <source>
        <dbReference type="ARBA" id="ARBA00022723"/>
    </source>
</evidence>
<evidence type="ECO:0000256" key="15">
    <source>
        <dbReference type="ARBA" id="ARBA00029765"/>
    </source>
</evidence>
<dbReference type="NCBIfam" id="TIGR02924">
    <property type="entry name" value="ICDH_alpha"/>
    <property type="match status" value="1"/>
</dbReference>
<evidence type="ECO:0000256" key="16">
    <source>
        <dbReference type="ARBA" id="ARBA00029990"/>
    </source>
</evidence>
<keyword evidence="12 20" id="KW-0560">Oxidoreductase</keyword>
<dbReference type="InterPro" id="IPR014273">
    <property type="entry name" value="Isocitrate_DH_bac-typ"/>
</dbReference>
<comment type="function">
    <text evidence="18">Catalyzes the oxidative decarboxylation of isocitrate to 2-oxoglutarate and carbon dioxide with the concomitant reduction of NADP(+).</text>
</comment>
<evidence type="ECO:0000313" key="22">
    <source>
        <dbReference type="EMBL" id="QCN94698.1"/>
    </source>
</evidence>
<evidence type="ECO:0000256" key="7">
    <source>
        <dbReference type="ARBA" id="ARBA00022435"/>
    </source>
</evidence>
<reference evidence="21 24" key="2">
    <citation type="submission" date="2018-01" db="EMBL/GenBank/DDBJ databases">
        <title>Whole genome sequence of Azospirillum brasilense REC3 isolated from strawberry roots.</title>
        <authorList>
            <person name="Fontana C.A."/>
            <person name="Salazar S.M."/>
            <person name="Bassi D."/>
            <person name="Puglisi E."/>
            <person name="Lovaisa N.C."/>
            <person name="Toffoli L.M."/>
            <person name="Pedraza R."/>
            <person name="Cocconcelli P.S."/>
        </authorList>
    </citation>
    <scope>NUCLEOTIDE SEQUENCE [LARGE SCALE GENOMIC DNA]</scope>
    <source>
        <strain evidence="21 24">REC3</strain>
    </source>
</reference>
<evidence type="ECO:0000256" key="14">
    <source>
        <dbReference type="ARBA" id="ARBA00023554"/>
    </source>
</evidence>
<dbReference type="AlphaFoldDB" id="A0A060DAS3"/>
<evidence type="ECO:0000256" key="2">
    <source>
        <dbReference type="ARBA" id="ARBA00001946"/>
    </source>
</evidence>
<dbReference type="KEGG" id="abq:ABAZ39_04080"/>
<dbReference type="Proteomes" id="UP000236268">
    <property type="component" value="Unassembled WGS sequence"/>
</dbReference>
<gene>
    <name evidence="21" type="primary">icd</name>
    <name evidence="20" type="ORF">ABAZ39_04080</name>
    <name evidence="21" type="ORF">C1S70_13385</name>
    <name evidence="22" type="ORF">D3093_05155</name>
</gene>
<dbReference type="RefSeq" id="WP_014240945.1">
    <property type="nucleotide sequence ID" value="NZ_CP007793.1"/>
</dbReference>
<dbReference type="KEGG" id="aare:D3093_05155"/>